<keyword evidence="3" id="KW-1185">Reference proteome</keyword>
<evidence type="ECO:0000313" key="2">
    <source>
        <dbReference type="EMBL" id="MBE9032895.1"/>
    </source>
</evidence>
<dbReference type="SUPFAM" id="SSF52283">
    <property type="entry name" value="Formate/glycerate dehydrogenase catalytic domain-like"/>
    <property type="match status" value="1"/>
</dbReference>
<comment type="caution">
    <text evidence="2">The sequence shown here is derived from an EMBL/GenBank/DDBJ whole genome shotgun (WGS) entry which is preliminary data.</text>
</comment>
<sequence length="90" mass="9830">MQVGVPRETKDLEFRVGLSPSSVQALIEQGHRVCIETQAGVGSGFSDADYRQAGGTIVTTATDAWNQYLIVKVKEPLPGEYDHLRADQII</sequence>
<dbReference type="GO" id="GO:0005886">
    <property type="term" value="C:plasma membrane"/>
    <property type="evidence" value="ECO:0007669"/>
    <property type="project" value="TreeGrafter"/>
</dbReference>
<accession>A0A928VQZ2</accession>
<name>A0A928VQZ2_9CYAN</name>
<evidence type="ECO:0000259" key="1">
    <source>
        <dbReference type="SMART" id="SM01003"/>
    </source>
</evidence>
<dbReference type="Gene3D" id="3.40.50.720">
    <property type="entry name" value="NAD(P)-binding Rossmann-like Domain"/>
    <property type="match status" value="1"/>
</dbReference>
<proteinExistence type="predicted"/>
<dbReference type="InterPro" id="IPR007886">
    <property type="entry name" value="AlaDH/PNT_N"/>
</dbReference>
<dbReference type="GO" id="GO:0000286">
    <property type="term" value="F:alanine dehydrogenase activity"/>
    <property type="evidence" value="ECO:0007669"/>
    <property type="project" value="TreeGrafter"/>
</dbReference>
<dbReference type="PANTHER" id="PTHR42795">
    <property type="entry name" value="ALANINE DEHYDROGENASE"/>
    <property type="match status" value="1"/>
</dbReference>
<feature type="non-terminal residue" evidence="2">
    <location>
        <position position="90"/>
    </location>
</feature>
<reference evidence="2" key="1">
    <citation type="submission" date="2020-10" db="EMBL/GenBank/DDBJ databases">
        <authorList>
            <person name="Castelo-Branco R."/>
            <person name="Eusebio N."/>
            <person name="Adriana R."/>
            <person name="Vieira A."/>
            <person name="Brugerolle De Fraissinette N."/>
            <person name="Rezende De Castro R."/>
            <person name="Schneider M.P."/>
            <person name="Vasconcelos V."/>
            <person name="Leao P.N."/>
        </authorList>
    </citation>
    <scope>NUCLEOTIDE SEQUENCE</scope>
    <source>
        <strain evidence="2">LEGE 11480</strain>
    </source>
</reference>
<organism evidence="2 3">
    <name type="scientific">Romeriopsis navalis LEGE 11480</name>
    <dbReference type="NCBI Taxonomy" id="2777977"/>
    <lineage>
        <taxon>Bacteria</taxon>
        <taxon>Bacillati</taxon>
        <taxon>Cyanobacteriota</taxon>
        <taxon>Cyanophyceae</taxon>
        <taxon>Leptolyngbyales</taxon>
        <taxon>Leptolyngbyaceae</taxon>
        <taxon>Romeriopsis</taxon>
        <taxon>Romeriopsis navalis</taxon>
    </lineage>
</organism>
<dbReference type="Proteomes" id="UP000625316">
    <property type="component" value="Unassembled WGS sequence"/>
</dbReference>
<dbReference type="EMBL" id="JADEXQ010000133">
    <property type="protein sequence ID" value="MBE9032895.1"/>
    <property type="molecule type" value="Genomic_DNA"/>
</dbReference>
<dbReference type="PANTHER" id="PTHR42795:SF1">
    <property type="entry name" value="ALANINE DEHYDROGENASE"/>
    <property type="match status" value="1"/>
</dbReference>
<protein>
    <submittedName>
        <fullName evidence="2">Alanine dehydrogenase</fullName>
    </submittedName>
</protein>
<feature type="domain" description="Alanine dehydrogenase/pyridine nucleotide transhydrogenase N-terminal" evidence="1">
    <location>
        <begin position="4"/>
        <end position="90"/>
    </location>
</feature>
<dbReference type="GO" id="GO:0006524">
    <property type="term" value="P:alanine catabolic process"/>
    <property type="evidence" value="ECO:0007669"/>
    <property type="project" value="TreeGrafter"/>
</dbReference>
<dbReference type="Pfam" id="PF05222">
    <property type="entry name" value="AlaDh_PNT_N"/>
    <property type="match status" value="1"/>
</dbReference>
<gene>
    <name evidence="2" type="ORF">IQ266_24470</name>
</gene>
<dbReference type="AlphaFoldDB" id="A0A928VQZ2"/>
<dbReference type="SMART" id="SM01003">
    <property type="entry name" value="AlaDh_PNT_N"/>
    <property type="match status" value="1"/>
</dbReference>
<evidence type="ECO:0000313" key="3">
    <source>
        <dbReference type="Proteomes" id="UP000625316"/>
    </source>
</evidence>